<dbReference type="PANTHER" id="PTHR33108:SF51">
    <property type="entry name" value="DUF1677 FAMILY PROTEIN (DUF1677)"/>
    <property type="match status" value="1"/>
</dbReference>
<dbReference type="Pfam" id="PF07911">
    <property type="entry name" value="DUF1677"/>
    <property type="match status" value="1"/>
</dbReference>
<accession>A0AAN7IYD0</accession>
<protein>
    <submittedName>
        <fullName evidence="1">Uncharacterized protein</fullName>
    </submittedName>
</protein>
<dbReference type="AlphaFoldDB" id="A0AAN7IYD0"/>
<evidence type="ECO:0000313" key="1">
    <source>
        <dbReference type="EMBL" id="KAK4590740.1"/>
    </source>
</evidence>
<dbReference type="Proteomes" id="UP001324115">
    <property type="component" value="Unassembled WGS sequence"/>
</dbReference>
<gene>
    <name evidence="1" type="ORF">RGQ29_021062</name>
</gene>
<evidence type="ECO:0000313" key="2">
    <source>
        <dbReference type="Proteomes" id="UP001324115"/>
    </source>
</evidence>
<dbReference type="InterPro" id="IPR012876">
    <property type="entry name" value="DUF1677_pln"/>
</dbReference>
<organism evidence="1 2">
    <name type="scientific">Quercus rubra</name>
    <name type="common">Northern red oak</name>
    <name type="synonym">Quercus borealis</name>
    <dbReference type="NCBI Taxonomy" id="3512"/>
    <lineage>
        <taxon>Eukaryota</taxon>
        <taxon>Viridiplantae</taxon>
        <taxon>Streptophyta</taxon>
        <taxon>Embryophyta</taxon>
        <taxon>Tracheophyta</taxon>
        <taxon>Spermatophyta</taxon>
        <taxon>Magnoliopsida</taxon>
        <taxon>eudicotyledons</taxon>
        <taxon>Gunneridae</taxon>
        <taxon>Pentapetalae</taxon>
        <taxon>rosids</taxon>
        <taxon>fabids</taxon>
        <taxon>Fagales</taxon>
        <taxon>Fagaceae</taxon>
        <taxon>Quercus</taxon>
    </lineage>
</organism>
<dbReference type="EMBL" id="JAXUIC010000005">
    <property type="protein sequence ID" value="KAK4590740.1"/>
    <property type="molecule type" value="Genomic_DNA"/>
</dbReference>
<sequence>MFIMAPHGETIASSYTRSNNISKPTRLSSDCLQRTVSDISFELIRKEVIDEFTLPTISEVEDARCECCGMCEECTPEYIEKVRSKFSGKWICGLCTEAVKEEVEKNGGKGEEALSAHTSACARFNNGGRAYPVLFQAEAMRELLKKSKLEGRGVRAKSISPRDKGGLKKGRIARSSSCMSAITREMNDLHIAN</sequence>
<name>A0AAN7IYD0_QUERU</name>
<dbReference type="PANTHER" id="PTHR33108">
    <property type="entry name" value="OS01G0745000 PROTEIN"/>
    <property type="match status" value="1"/>
</dbReference>
<proteinExistence type="predicted"/>
<reference evidence="1 2" key="1">
    <citation type="journal article" date="2023" name="G3 (Bethesda)">
        <title>A haplotype-resolved chromosome-scale genome for Quercus rubra L. provides insights into the genetics of adaptive traits for red oak species.</title>
        <authorList>
            <person name="Kapoor B."/>
            <person name="Jenkins J."/>
            <person name="Schmutz J."/>
            <person name="Zhebentyayeva T."/>
            <person name="Kuelheim C."/>
            <person name="Coggeshall M."/>
            <person name="Heim C."/>
            <person name="Lasky J.R."/>
            <person name="Leites L."/>
            <person name="Islam-Faridi N."/>
            <person name="Romero-Severson J."/>
            <person name="DeLeo V.L."/>
            <person name="Lucas S.M."/>
            <person name="Lazic D."/>
            <person name="Gailing O."/>
            <person name="Carlson J."/>
            <person name="Staton M."/>
        </authorList>
    </citation>
    <scope>NUCLEOTIDE SEQUENCE [LARGE SCALE GENOMIC DNA]</scope>
    <source>
        <strain evidence="1">Pseudo-F2</strain>
    </source>
</reference>
<comment type="caution">
    <text evidence="1">The sequence shown here is derived from an EMBL/GenBank/DDBJ whole genome shotgun (WGS) entry which is preliminary data.</text>
</comment>
<keyword evidence="2" id="KW-1185">Reference proteome</keyword>